<dbReference type="EMBL" id="FODH01000001">
    <property type="protein sequence ID" value="SEN29214.1"/>
    <property type="molecule type" value="Genomic_DNA"/>
</dbReference>
<accession>A0A1H8FCL5</accession>
<proteinExistence type="predicted"/>
<dbReference type="InterPro" id="IPR049215">
    <property type="entry name" value="DUF6809"/>
</dbReference>
<protein>
    <submittedName>
        <fullName evidence="2">Uncharacterized protein</fullName>
    </submittedName>
</protein>
<dbReference type="Pfam" id="PF20648">
    <property type="entry name" value="DUF6809"/>
    <property type="match status" value="1"/>
</dbReference>
<dbReference type="RefSeq" id="WP_036602732.1">
    <property type="nucleotide sequence ID" value="NZ_CP076607.1"/>
</dbReference>
<sequence length="97" mass="11057">MSNILEGLFYGNLRPDECIHPNNPEYLLLTRKISNAMEAYKERLSADEFDSLEKLVDLLGESTSIYSAASFVHGFRMGALMMVEVYSEGEDFVQRKI</sequence>
<dbReference type="AlphaFoldDB" id="A0A1H8FCL5"/>
<reference evidence="2 3" key="1">
    <citation type="submission" date="2016-10" db="EMBL/GenBank/DDBJ databases">
        <authorList>
            <person name="de Groot N.N."/>
        </authorList>
    </citation>
    <scope>NUCLEOTIDE SEQUENCE [LARGE SCALE GENOMIC DNA]</scope>
    <source>
        <strain evidence="2 3">CGMCC 1.10238</strain>
    </source>
</reference>
<dbReference type="OrthoDB" id="9795830at2"/>
<evidence type="ECO:0000313" key="1">
    <source>
        <dbReference type="EMBL" id="QWU13830.1"/>
    </source>
</evidence>
<evidence type="ECO:0000313" key="4">
    <source>
        <dbReference type="Proteomes" id="UP000683429"/>
    </source>
</evidence>
<organism evidence="2 3">
    <name type="scientific">Paenibacillus sophorae</name>
    <dbReference type="NCBI Taxonomy" id="1333845"/>
    <lineage>
        <taxon>Bacteria</taxon>
        <taxon>Bacillati</taxon>
        <taxon>Bacillota</taxon>
        <taxon>Bacilli</taxon>
        <taxon>Bacillales</taxon>
        <taxon>Paenibacillaceae</taxon>
        <taxon>Paenibacillus</taxon>
    </lineage>
</organism>
<reference evidence="1 4" key="2">
    <citation type="submission" date="2021-06" db="EMBL/GenBank/DDBJ databases">
        <title>Whole genome sequence of Paenibacillus sophorae DSM23020 for comparative genomics.</title>
        <authorList>
            <person name="Kim M.-J."/>
            <person name="Lee G."/>
            <person name="Shin J.-H."/>
        </authorList>
    </citation>
    <scope>NUCLEOTIDE SEQUENCE [LARGE SCALE GENOMIC DNA]</scope>
    <source>
        <strain evidence="1 4">DSM 23020</strain>
    </source>
</reference>
<name>A0A1H8FCL5_9BACL</name>
<evidence type="ECO:0000313" key="2">
    <source>
        <dbReference type="EMBL" id="SEN29214.1"/>
    </source>
</evidence>
<keyword evidence="4" id="KW-1185">Reference proteome</keyword>
<gene>
    <name evidence="1" type="ORF">KP014_17900</name>
    <name evidence="2" type="ORF">SAMN04487895_10164</name>
</gene>
<evidence type="ECO:0000313" key="3">
    <source>
        <dbReference type="Proteomes" id="UP000198809"/>
    </source>
</evidence>
<dbReference type="Proteomes" id="UP000198809">
    <property type="component" value="Unassembled WGS sequence"/>
</dbReference>
<dbReference type="Proteomes" id="UP000683429">
    <property type="component" value="Chromosome"/>
</dbReference>
<dbReference type="EMBL" id="CP076607">
    <property type="protein sequence ID" value="QWU13830.1"/>
    <property type="molecule type" value="Genomic_DNA"/>
</dbReference>